<sequence>MSCFCSIHCLTDGREFEDWIWDVQWLEGDREGSGDDSSLALALGHNSVIKWQWRTDVILCHVHCEETCILYCAKFIGTSWDNLTLAAGTVFNQVALWSVGSHLAQGKHARVLHRLTGHQGVIFAVDFHQGHMQICSASDDRSIRLWQLRCHGDGEMLSSDRMLTHWEDVSFEELCVFYGHSARVWGAKLLTDHIVSIGEDATCIVWTYSGKIVQKFKGHKGKSIWCLAVNPSETALATGGGDSSVRLWHHLKETNELNQHSRQRTLCLPQFSSSPQQPALEEDFPRSVHLLTGHCLLVMTNSGCLWLHHLTTGQSTQLLMDARFASYSVLAPAPDGRCILLGSRTGWLKILTSPVQDFCMVSRGSYQEQIHNDGKIYAINWLMTNLGTGYQFLTSGPGGALTVWSLNSDLSTGGCPVVSLQRLYKFLLPYAKQRWVTAALLLASSDILVCGDRGGTVHSFCLTEQNPQQSFNKIHGKAGVTDIHYHDNCVYSSGRDGQFRKYTTDENGLHLLSSNKVFKGFDWISRLLFHEDDLLVVGFHADQFIVYSVGCSQQLLCVECGGGHRVWDFALSPSREAQFVFIKNKNIVVCDASLCTNQTILKPSVHGREMTDVQYLFSSTDNRSYFLATASEDTTLSLLQVTRQPTGNGCRHDTCHVVASMQAHISSVKALCVTAPNPHSSSRDLLLFSAGGRAQLNAWRIYFREGSDGSGTQGCDRGKKSQGARGVGCDGACVTNPGGEDTERTVGWDDSHAAAGERKAGGKETVNTDGDNMPTRIGDNMPTRTGDNMPTRTGDNMPTRTGDNMPTRTGDNMPTRTGDNMPTTTGDNMPTRTGDNMPTRTGDNMPTRTGDNMPTRTGDNMPTRTGDNMPTRTGDNMPTRTGDNIPCAWPKDRAGNNLSVCDIPVPGSSLSHMSVPTIAPESCCEHVTQQPLGGSTVHKHLAGHMLLQNGHRGCRKSWKTVTCDTRPETRFMSVCVVSPRDLDPSICPLVHVLTTACSDGYVRIFRFDESDSSFCLLAQSDFHDHCVLIVKHFIITTSANQKRAYILSAGTDGRIAFWDVTNVVKKCMCSEEKRSSAATNDEFENERVRQGLKQPSVNTDVPCSHARTLESHLPETRIMDTSDSKNSRDKSPFNVDTGKDFSRDDCDQSDVGGNDKTFEEEFPSELCPVFVLNAHQSGVNAVDVKIIKEGSRSLYIIASGGDDNALHVAILAATETSEDEAPSLVLHSTTTVPAAHSAQITGVKILNDNTLVSSSVDQRVTLWTMVTQPKLQVTLRQMLHDS</sequence>
<evidence type="ECO:0000256" key="8">
    <source>
        <dbReference type="PROSITE-ProRule" id="PRU00221"/>
    </source>
</evidence>
<dbReference type="GO" id="GO:0005737">
    <property type="term" value="C:cytoplasm"/>
    <property type="evidence" value="ECO:0007669"/>
    <property type="project" value="UniProtKB-SubCell"/>
</dbReference>
<dbReference type="PROSITE" id="PS50294">
    <property type="entry name" value="WD_REPEATS_REGION"/>
    <property type="match status" value="1"/>
</dbReference>
<protein>
    <recommendedName>
        <fullName evidence="7">tRNA (34-2'-O)-methyltransferase regulator WDR6</fullName>
    </recommendedName>
</protein>
<evidence type="ECO:0000256" key="9">
    <source>
        <dbReference type="SAM" id="MobiDB-lite"/>
    </source>
</evidence>
<evidence type="ECO:0000256" key="7">
    <source>
        <dbReference type="ARBA" id="ARBA00040154"/>
    </source>
</evidence>
<feature type="repeat" description="WD" evidence="8">
    <location>
        <begin position="1233"/>
        <end position="1273"/>
    </location>
</feature>
<feature type="region of interest" description="Disordered" evidence="9">
    <location>
        <begin position="1078"/>
        <end position="1148"/>
    </location>
</feature>
<reference evidence="10" key="1">
    <citation type="journal article" date="2023" name="Mol. Biol. Evol.">
        <title>Third-Generation Sequencing Reveals the Adaptive Role of the Epigenome in Three Deep-Sea Polychaetes.</title>
        <authorList>
            <person name="Perez M."/>
            <person name="Aroh O."/>
            <person name="Sun Y."/>
            <person name="Lan Y."/>
            <person name="Juniper S.K."/>
            <person name="Young C.R."/>
            <person name="Angers B."/>
            <person name="Qian P.Y."/>
        </authorList>
    </citation>
    <scope>NUCLEOTIDE SEQUENCE</scope>
    <source>
        <strain evidence="10">R07B-5</strain>
    </source>
</reference>
<dbReference type="SUPFAM" id="SSF69349">
    <property type="entry name" value="Phage fibre proteins"/>
    <property type="match status" value="1"/>
</dbReference>
<dbReference type="PROSITE" id="PS50082">
    <property type="entry name" value="WD_REPEATS_2"/>
    <property type="match status" value="3"/>
</dbReference>
<dbReference type="InterPro" id="IPR051973">
    <property type="entry name" value="tRNA_Anticodon_Mtase-Reg"/>
</dbReference>
<dbReference type="Gene3D" id="2.130.10.10">
    <property type="entry name" value="YVTN repeat-like/Quinoprotein amine dehydrogenase"/>
    <property type="match status" value="6"/>
</dbReference>
<keyword evidence="11" id="KW-1185">Reference proteome</keyword>
<accession>A0AAD9UFP9</accession>
<dbReference type="PANTHER" id="PTHR14344">
    <property type="entry name" value="WD REPEAT PROTEIN"/>
    <property type="match status" value="1"/>
</dbReference>
<dbReference type="InterPro" id="IPR015943">
    <property type="entry name" value="WD40/YVTN_repeat-like_dom_sf"/>
</dbReference>
<evidence type="ECO:0000256" key="3">
    <source>
        <dbReference type="ARBA" id="ARBA00022574"/>
    </source>
</evidence>
<dbReference type="Proteomes" id="UP001209878">
    <property type="component" value="Unassembled WGS sequence"/>
</dbReference>
<organism evidence="10 11">
    <name type="scientific">Ridgeia piscesae</name>
    <name type="common">Tubeworm</name>
    <dbReference type="NCBI Taxonomy" id="27915"/>
    <lineage>
        <taxon>Eukaryota</taxon>
        <taxon>Metazoa</taxon>
        <taxon>Spiralia</taxon>
        <taxon>Lophotrochozoa</taxon>
        <taxon>Annelida</taxon>
        <taxon>Polychaeta</taxon>
        <taxon>Sedentaria</taxon>
        <taxon>Canalipalpata</taxon>
        <taxon>Sabellida</taxon>
        <taxon>Siboglinidae</taxon>
        <taxon>Ridgeia</taxon>
    </lineage>
</organism>
<feature type="repeat" description="WD" evidence="8">
    <location>
        <begin position="224"/>
        <end position="248"/>
    </location>
</feature>
<comment type="caution">
    <text evidence="10">The sequence shown here is derived from an EMBL/GenBank/DDBJ whole genome shotgun (WGS) entry which is preliminary data.</text>
</comment>
<evidence type="ECO:0000256" key="2">
    <source>
        <dbReference type="ARBA" id="ARBA00022490"/>
    </source>
</evidence>
<evidence type="ECO:0000313" key="10">
    <source>
        <dbReference type="EMBL" id="KAK2187686.1"/>
    </source>
</evidence>
<proteinExistence type="inferred from homology"/>
<dbReference type="Pfam" id="PF00400">
    <property type="entry name" value="WD40"/>
    <property type="match status" value="2"/>
</dbReference>
<evidence type="ECO:0000256" key="4">
    <source>
        <dbReference type="ARBA" id="ARBA00022694"/>
    </source>
</evidence>
<dbReference type="SUPFAM" id="SSF50978">
    <property type="entry name" value="WD40 repeat-like"/>
    <property type="match status" value="3"/>
</dbReference>
<feature type="compositionally biased region" description="Polar residues" evidence="9">
    <location>
        <begin position="782"/>
        <end position="881"/>
    </location>
</feature>
<evidence type="ECO:0000256" key="6">
    <source>
        <dbReference type="ARBA" id="ARBA00038255"/>
    </source>
</evidence>
<name>A0AAD9UFP9_RIDPI</name>
<dbReference type="SMART" id="SM00320">
    <property type="entry name" value="WD40"/>
    <property type="match status" value="11"/>
</dbReference>
<feature type="region of interest" description="Disordered" evidence="9">
    <location>
        <begin position="708"/>
        <end position="881"/>
    </location>
</feature>
<feature type="compositionally biased region" description="Basic and acidic residues" evidence="9">
    <location>
        <begin position="1107"/>
        <end position="1146"/>
    </location>
</feature>
<evidence type="ECO:0000256" key="5">
    <source>
        <dbReference type="ARBA" id="ARBA00022737"/>
    </source>
</evidence>
<comment type="similarity">
    <text evidence="6">Belongs to the WD repeat WDR6 family.</text>
</comment>
<keyword evidence="2" id="KW-0963">Cytoplasm</keyword>
<evidence type="ECO:0000256" key="1">
    <source>
        <dbReference type="ARBA" id="ARBA00004496"/>
    </source>
</evidence>
<dbReference type="EMBL" id="JAODUO010000157">
    <property type="protein sequence ID" value="KAK2187686.1"/>
    <property type="molecule type" value="Genomic_DNA"/>
</dbReference>
<feature type="repeat" description="WD" evidence="8">
    <location>
        <begin position="115"/>
        <end position="149"/>
    </location>
</feature>
<feature type="compositionally biased region" description="Basic and acidic residues" evidence="9">
    <location>
        <begin position="741"/>
        <end position="762"/>
    </location>
</feature>
<comment type="subcellular location">
    <subcellularLocation>
        <location evidence="1">Cytoplasm</location>
    </subcellularLocation>
</comment>
<dbReference type="GO" id="GO:0030488">
    <property type="term" value="P:tRNA methylation"/>
    <property type="evidence" value="ECO:0007669"/>
    <property type="project" value="TreeGrafter"/>
</dbReference>
<dbReference type="InterPro" id="IPR036322">
    <property type="entry name" value="WD40_repeat_dom_sf"/>
</dbReference>
<keyword evidence="3 8" id="KW-0853">WD repeat</keyword>
<dbReference type="PANTHER" id="PTHR14344:SF3">
    <property type="entry name" value="WD REPEAT-CONTAINING PROTEIN 6"/>
    <property type="match status" value="1"/>
</dbReference>
<dbReference type="InterPro" id="IPR001680">
    <property type="entry name" value="WD40_rpt"/>
</dbReference>
<gene>
    <name evidence="10" type="ORF">NP493_157g04001</name>
</gene>
<keyword evidence="4" id="KW-0819">tRNA processing</keyword>
<keyword evidence="5" id="KW-0677">Repeat</keyword>
<evidence type="ECO:0000313" key="11">
    <source>
        <dbReference type="Proteomes" id="UP001209878"/>
    </source>
</evidence>